<feature type="binding site" evidence="12">
    <location>
        <position position="490"/>
    </location>
    <ligand>
        <name>Zn(2+)</name>
        <dbReference type="ChEBI" id="CHEBI:29105"/>
        <label>2</label>
    </ligand>
</feature>
<dbReference type="Proteomes" id="UP000515971">
    <property type="component" value="Chromosome"/>
</dbReference>
<dbReference type="EC" id="5.6.2.4" evidence="12"/>
<organism evidence="15 16">
    <name type="scientific">Sphingomonas lutea</name>
    <dbReference type="NCBI Taxonomy" id="1045317"/>
    <lineage>
        <taxon>Bacteria</taxon>
        <taxon>Pseudomonadati</taxon>
        <taxon>Pseudomonadota</taxon>
        <taxon>Alphaproteobacteria</taxon>
        <taxon>Sphingomonadales</taxon>
        <taxon>Sphingomonadaceae</taxon>
        <taxon>Sphingomonas</taxon>
    </lineage>
</organism>
<name>A0A7G9SKK4_9SPHN</name>
<keyword evidence="9 12" id="KW-0238">DNA-binding</keyword>
<dbReference type="InterPro" id="IPR005259">
    <property type="entry name" value="PriA"/>
</dbReference>
<keyword evidence="5 12" id="KW-0378">Hydrolase</keyword>
<keyword evidence="3 12" id="KW-0479">Metal-binding</keyword>
<evidence type="ECO:0000256" key="6">
    <source>
        <dbReference type="ARBA" id="ARBA00022806"/>
    </source>
</evidence>
<dbReference type="GO" id="GO:0005524">
    <property type="term" value="F:ATP binding"/>
    <property type="evidence" value="ECO:0007669"/>
    <property type="project" value="UniProtKB-UniRule"/>
</dbReference>
<dbReference type="Gene3D" id="3.40.1440.60">
    <property type="entry name" value="PriA, 3(prime) DNA-binding domain"/>
    <property type="match status" value="1"/>
</dbReference>
<dbReference type="Pfam" id="PF18319">
    <property type="entry name" value="Zn_ribbon_PriA"/>
    <property type="match status" value="1"/>
</dbReference>
<dbReference type="HAMAP" id="MF_00983">
    <property type="entry name" value="PriA"/>
    <property type="match status" value="1"/>
</dbReference>
<comment type="similarity">
    <text evidence="12">Belongs to the helicase family. PriA subfamily.</text>
</comment>
<dbReference type="SMART" id="SM00487">
    <property type="entry name" value="DEXDc"/>
    <property type="match status" value="1"/>
</dbReference>
<keyword evidence="16" id="KW-1185">Reference proteome</keyword>
<evidence type="ECO:0000256" key="7">
    <source>
        <dbReference type="ARBA" id="ARBA00022833"/>
    </source>
</evidence>
<dbReference type="InterPro" id="IPR041236">
    <property type="entry name" value="PriA_C"/>
</dbReference>
<evidence type="ECO:0000256" key="9">
    <source>
        <dbReference type="ARBA" id="ARBA00023125"/>
    </source>
</evidence>
<dbReference type="InterPro" id="IPR041222">
    <property type="entry name" value="PriA_3primeBD"/>
</dbReference>
<dbReference type="GO" id="GO:1990077">
    <property type="term" value="C:primosome complex"/>
    <property type="evidence" value="ECO:0007669"/>
    <property type="project" value="UniProtKB-UniRule"/>
</dbReference>
<dbReference type="NCBIfam" id="TIGR00595">
    <property type="entry name" value="priA"/>
    <property type="match status" value="1"/>
</dbReference>
<evidence type="ECO:0000313" key="16">
    <source>
        <dbReference type="Proteomes" id="UP000515971"/>
    </source>
</evidence>
<dbReference type="GO" id="GO:0003677">
    <property type="term" value="F:DNA binding"/>
    <property type="evidence" value="ECO:0007669"/>
    <property type="project" value="UniProtKB-UniRule"/>
</dbReference>
<dbReference type="GO" id="GO:0043138">
    <property type="term" value="F:3'-5' DNA helicase activity"/>
    <property type="evidence" value="ECO:0007669"/>
    <property type="project" value="UniProtKB-EC"/>
</dbReference>
<keyword evidence="10 12" id="KW-0413">Isomerase</keyword>
<dbReference type="InterPro" id="IPR040498">
    <property type="entry name" value="PriA_CRR"/>
</dbReference>
<dbReference type="GO" id="GO:0006270">
    <property type="term" value="P:DNA replication initiation"/>
    <property type="evidence" value="ECO:0007669"/>
    <property type="project" value="TreeGrafter"/>
</dbReference>
<dbReference type="FunFam" id="3.40.50.300:FF:000489">
    <property type="entry name" value="Primosome assembly protein PriA"/>
    <property type="match status" value="1"/>
</dbReference>
<evidence type="ECO:0000256" key="8">
    <source>
        <dbReference type="ARBA" id="ARBA00022840"/>
    </source>
</evidence>
<dbReference type="AlphaFoldDB" id="A0A7G9SKK4"/>
<keyword evidence="8 12" id="KW-0067">ATP-binding</keyword>
<evidence type="ECO:0000313" key="15">
    <source>
        <dbReference type="EMBL" id="QNN68379.1"/>
    </source>
</evidence>
<proteinExistence type="inferred from homology"/>
<reference evidence="15 16" key="1">
    <citation type="submission" date="2020-08" db="EMBL/GenBank/DDBJ databases">
        <title>Genome sequence of Sphingomonas lutea KCTC 23642T.</title>
        <authorList>
            <person name="Hyun D.-W."/>
            <person name="Bae J.-W."/>
        </authorList>
    </citation>
    <scope>NUCLEOTIDE SEQUENCE [LARGE SCALE GENOMIC DNA]</scope>
    <source>
        <strain evidence="15 16">KCTC 23642</strain>
    </source>
</reference>
<dbReference type="Pfam" id="PF18074">
    <property type="entry name" value="PriA_C"/>
    <property type="match status" value="1"/>
</dbReference>
<feature type="binding site" evidence="12">
    <location>
        <position position="463"/>
    </location>
    <ligand>
        <name>Zn(2+)</name>
        <dbReference type="ChEBI" id="CHEBI:29105"/>
        <label>1</label>
    </ligand>
</feature>
<comment type="function">
    <text evidence="12">Initiates the restart of stalled replication forks, which reloads the replicative helicase on sites other than the origin of replication. Recognizes and binds to abandoned replication forks and remodels them to uncover a helicase loading site. Promotes assembly of the primosome at these replication forks.</text>
</comment>
<dbReference type="KEGG" id="slut:H9L13_05825"/>
<evidence type="ECO:0000259" key="14">
    <source>
        <dbReference type="PROSITE" id="PS51192"/>
    </source>
</evidence>
<dbReference type="SUPFAM" id="SSF52540">
    <property type="entry name" value="P-loop containing nucleoside triphosphate hydrolases"/>
    <property type="match status" value="1"/>
</dbReference>
<comment type="subunit">
    <text evidence="12">Component of the replication restart primosome.</text>
</comment>
<evidence type="ECO:0000256" key="1">
    <source>
        <dbReference type="ARBA" id="ARBA00022515"/>
    </source>
</evidence>
<evidence type="ECO:0000256" key="13">
    <source>
        <dbReference type="SAM" id="MobiDB-lite"/>
    </source>
</evidence>
<feature type="binding site" evidence="12">
    <location>
        <position position="472"/>
    </location>
    <ligand>
        <name>Zn(2+)</name>
        <dbReference type="ChEBI" id="CHEBI:29105"/>
        <label>2</label>
    </ligand>
</feature>
<dbReference type="PANTHER" id="PTHR30580">
    <property type="entry name" value="PRIMOSOMAL PROTEIN N"/>
    <property type="match status" value="1"/>
</dbReference>
<feature type="binding site" evidence="12">
    <location>
        <position position="475"/>
    </location>
    <ligand>
        <name>Zn(2+)</name>
        <dbReference type="ChEBI" id="CHEBI:29105"/>
        <label>2</label>
    </ligand>
</feature>
<dbReference type="GO" id="GO:0006269">
    <property type="term" value="P:DNA replication, synthesis of primer"/>
    <property type="evidence" value="ECO:0007669"/>
    <property type="project" value="UniProtKB-KW"/>
</dbReference>
<dbReference type="CDD" id="cd17929">
    <property type="entry name" value="DEXHc_priA"/>
    <property type="match status" value="1"/>
</dbReference>
<keyword evidence="7 12" id="KW-0862">Zinc</keyword>
<feature type="binding site" evidence="12">
    <location>
        <position position="503"/>
    </location>
    <ligand>
        <name>Zn(2+)</name>
        <dbReference type="ChEBI" id="CHEBI:29105"/>
        <label>1</label>
    </ligand>
</feature>
<keyword evidence="2 12" id="KW-0235">DNA replication</keyword>
<dbReference type="PANTHER" id="PTHR30580:SF0">
    <property type="entry name" value="PRIMOSOMAL PROTEIN N"/>
    <property type="match status" value="1"/>
</dbReference>
<evidence type="ECO:0000256" key="3">
    <source>
        <dbReference type="ARBA" id="ARBA00022723"/>
    </source>
</evidence>
<comment type="cofactor">
    <cofactor evidence="12">
        <name>Zn(2+)</name>
        <dbReference type="ChEBI" id="CHEBI:29105"/>
    </cofactor>
    <text evidence="12">Binds 2 zinc ions per subunit.</text>
</comment>
<dbReference type="Gene3D" id="3.40.50.300">
    <property type="entry name" value="P-loop containing nucleotide triphosphate hydrolases"/>
    <property type="match status" value="2"/>
</dbReference>
<keyword evidence="4 12" id="KW-0547">Nucleotide-binding</keyword>
<gene>
    <name evidence="12" type="primary">priA</name>
    <name evidence="15" type="ORF">H9L13_05825</name>
</gene>
<feature type="binding site" evidence="12">
    <location>
        <position position="466"/>
    </location>
    <ligand>
        <name>Zn(2+)</name>
        <dbReference type="ChEBI" id="CHEBI:29105"/>
        <label>1</label>
    </ligand>
</feature>
<protein>
    <recommendedName>
        <fullName evidence="12">Replication restart protein PriA</fullName>
    </recommendedName>
    <alternativeName>
        <fullName evidence="12">ATP-dependent DNA helicase PriA</fullName>
        <ecNumber evidence="12">5.6.2.4</ecNumber>
    </alternativeName>
    <alternativeName>
        <fullName evidence="12">DNA 3'-5' helicase PriA</fullName>
    </alternativeName>
</protein>
<comment type="catalytic activity">
    <reaction evidence="11 12">
        <text>ATP + H2O = ADP + phosphate + H(+)</text>
        <dbReference type="Rhea" id="RHEA:13065"/>
        <dbReference type="ChEBI" id="CHEBI:15377"/>
        <dbReference type="ChEBI" id="CHEBI:15378"/>
        <dbReference type="ChEBI" id="CHEBI:30616"/>
        <dbReference type="ChEBI" id="CHEBI:43474"/>
        <dbReference type="ChEBI" id="CHEBI:456216"/>
        <dbReference type="EC" id="5.6.2.4"/>
    </reaction>
</comment>
<feature type="binding site" evidence="12">
    <location>
        <position position="493"/>
    </location>
    <ligand>
        <name>Zn(2+)</name>
        <dbReference type="ChEBI" id="CHEBI:29105"/>
        <label>2</label>
    </ligand>
</feature>
<feature type="binding site" evidence="12">
    <location>
        <position position="506"/>
    </location>
    <ligand>
        <name>Zn(2+)</name>
        <dbReference type="ChEBI" id="CHEBI:29105"/>
        <label>1</label>
    </ligand>
</feature>
<evidence type="ECO:0000256" key="2">
    <source>
        <dbReference type="ARBA" id="ARBA00022705"/>
    </source>
</evidence>
<comment type="catalytic activity">
    <reaction evidence="12">
        <text>Couples ATP hydrolysis with the unwinding of duplex DNA by translocating in the 3'-5' direction.</text>
        <dbReference type="EC" id="5.6.2.4"/>
    </reaction>
</comment>
<dbReference type="InterPro" id="IPR014001">
    <property type="entry name" value="Helicase_ATP-bd"/>
</dbReference>
<dbReference type="GO" id="GO:0016787">
    <property type="term" value="F:hydrolase activity"/>
    <property type="evidence" value="ECO:0007669"/>
    <property type="project" value="UniProtKB-KW"/>
</dbReference>
<dbReference type="GO" id="GO:0006302">
    <property type="term" value="P:double-strand break repair"/>
    <property type="evidence" value="ECO:0007669"/>
    <property type="project" value="InterPro"/>
</dbReference>
<evidence type="ECO:0000256" key="11">
    <source>
        <dbReference type="ARBA" id="ARBA00048988"/>
    </source>
</evidence>
<evidence type="ECO:0000256" key="10">
    <source>
        <dbReference type="ARBA" id="ARBA00023235"/>
    </source>
</evidence>
<dbReference type="InterPro" id="IPR011545">
    <property type="entry name" value="DEAD/DEAH_box_helicase_dom"/>
</dbReference>
<sequence>MGRGWGGVTSPDRPRLSRTAPPPNPPPSRGRACEPPRARIVTLNAALGPLDYRVPDGMNVEPGSVVVAPLGPRQMLGVVWEADRLPSEEVGDNRLRPLAGMLDVRPIAAPLRRLCEWTADYYLAPLAAVLRMVLPSSAALDGPRQLTEYRPTGQIPDRLTPQRERALATLDGRQGTIRELADIAQVSDAVLRGLVNAGALEPVAVDADRLLACPNPDYAAPDLNDEQAAAAQSLSAAIGQGFDPVLLDGVTGSGKTEVYFEAIAECLRQGRQALVLLPEIALTEPFLKRFEARFGCAPVAWHSGLRSSERRRNWRGIASGEAKVTVGARSALFLPYRNLGLIVVDEAHEPTFKQEDGVQYHARDTAVMRGKFEDILVILSSATPAIESRHMVEIGRYREVTLAQRFAGAQLPSIRALDLTQDPPPRGRWLAPELVGELEANLAAGEQSLLFLNRRGFAPLTLCRHCGHRFQCPNCTAWMVEHRLTRRLACHHCGHVMPPPQACPECGEEDSLVACGPGVERIADEVAELLPEARTAIVTSDTIWSPQRAAEFVAAMDGGEIDIVIGTQLVTKGYHFPNLTLVGVVDADLGLAGGDLRAAERSFQQIQQVAGRAGRGDKPGRVLIQSHDPEAPVIAALVSGDAPGFYAAETEARKDAAMPPFGRLAAIVVSAEDASEAEAVARRIGHAAPEVDGMVVFGPAPAPLAMLRGRHRQRILVHARRSLDVQDVIRDWLAGVEWGSKTRVSVDVDPYSFL</sequence>
<dbReference type="NCBIfam" id="NF004070">
    <property type="entry name" value="PRK05580.2-2"/>
    <property type="match status" value="1"/>
</dbReference>
<evidence type="ECO:0000256" key="4">
    <source>
        <dbReference type="ARBA" id="ARBA00022741"/>
    </source>
</evidence>
<evidence type="ECO:0000256" key="12">
    <source>
        <dbReference type="HAMAP-Rule" id="MF_00983"/>
    </source>
</evidence>
<dbReference type="InterPro" id="IPR042115">
    <property type="entry name" value="PriA_3primeBD_sf"/>
</dbReference>
<dbReference type="InterPro" id="IPR027417">
    <property type="entry name" value="P-loop_NTPase"/>
</dbReference>
<dbReference type="GO" id="GO:0008270">
    <property type="term" value="F:zinc ion binding"/>
    <property type="evidence" value="ECO:0007669"/>
    <property type="project" value="UniProtKB-UniRule"/>
</dbReference>
<feature type="region of interest" description="Disordered" evidence="13">
    <location>
        <begin position="1"/>
        <end position="34"/>
    </location>
</feature>
<keyword evidence="1 12" id="KW-0639">Primosome</keyword>
<evidence type="ECO:0000256" key="5">
    <source>
        <dbReference type="ARBA" id="ARBA00022801"/>
    </source>
</evidence>
<keyword evidence="6 12" id="KW-0347">Helicase</keyword>
<accession>A0A7G9SKK4</accession>
<dbReference type="Pfam" id="PF17764">
    <property type="entry name" value="PriA_3primeBD"/>
    <property type="match status" value="1"/>
</dbReference>
<dbReference type="EMBL" id="CP060718">
    <property type="protein sequence ID" value="QNN68379.1"/>
    <property type="molecule type" value="Genomic_DNA"/>
</dbReference>
<dbReference type="GO" id="GO:0006310">
    <property type="term" value="P:DNA recombination"/>
    <property type="evidence" value="ECO:0007669"/>
    <property type="project" value="InterPro"/>
</dbReference>
<dbReference type="Pfam" id="PF00270">
    <property type="entry name" value="DEAD"/>
    <property type="match status" value="1"/>
</dbReference>
<feature type="domain" description="Helicase ATP-binding" evidence="14">
    <location>
        <begin position="236"/>
        <end position="402"/>
    </location>
</feature>
<dbReference type="PROSITE" id="PS51192">
    <property type="entry name" value="HELICASE_ATP_BIND_1"/>
    <property type="match status" value="1"/>
</dbReference>